<feature type="region of interest" description="Disordered" evidence="5">
    <location>
        <begin position="216"/>
        <end position="288"/>
    </location>
</feature>
<gene>
    <name evidence="8" type="ORF">EBH_0011510</name>
</gene>
<dbReference type="InterPro" id="IPR001650">
    <property type="entry name" value="Helicase_C-like"/>
</dbReference>
<feature type="compositionally biased region" description="Basic and acidic residues" evidence="5">
    <location>
        <begin position="252"/>
        <end position="279"/>
    </location>
</feature>
<dbReference type="GO" id="GO:0003676">
    <property type="term" value="F:nucleic acid binding"/>
    <property type="evidence" value="ECO:0007669"/>
    <property type="project" value="InterPro"/>
</dbReference>
<dbReference type="InterPro" id="IPR027417">
    <property type="entry name" value="P-loop_NTPase"/>
</dbReference>
<reference evidence="8" key="2">
    <citation type="submission" date="2013-10" db="EMBL/GenBank/DDBJ databases">
        <authorList>
            <person name="Aslett M."/>
        </authorList>
    </citation>
    <scope>NUCLEOTIDE SEQUENCE [LARGE SCALE GENOMIC DNA]</scope>
    <source>
        <strain evidence="8">Houghton</strain>
    </source>
</reference>
<accession>U6LAN5</accession>
<sequence length="1225" mass="131824">MKASCFSKGVKRGVMRTVQAISGSQGNNDVPSPGAGVFKPHPIQLLFFLKGLGELEEAPLIQGGRTQFFCLDTIDAILPASVGSLQASSLWHSRLTPEMDGNDRLPPGGTISAAEQSTLSGPAPPKTETVSDTLPPDVSGDEVDELQPVEIDATLDGISREGLLQLLRELQQQAPELLRLLPVQDTSHIDALPTEKLRSLVEHLLNLAEAADAHGTAHAVGADSEESSATASRCEVKLQHAQPTQPPQLQKQQEDSRTEYYRGKQQPKKVERDDRRHEEDAADVQSSQRAVAEAAATVNAAASAAAVEAHQMLEIGSSEEEGEGLFYSLQEQLPVMQEADIWDLLVTMGPVLQALLPPLSPPGEHALLGQQQRKQNQQEGSTFDSVKELLDATREERRTLAAEAAAIRKFVEATVGPLSLEAKKDMLLTLLAVAEAEAYRPKDPAVRRLLGLDHPGARVPPSASAAGVTGAQNVAEQVPTMDFGGLPVVSAWRRLLQLPENAIRGESPLSAAEAEALNAEEVKLRYLRVVKQARQEGIKASLKRCNYMEHPESSVEGPKGHKFPAESLLDSSALQKPLESKPRTAESKASETRKSFEETVEPAETLRTVVPTESLEVSTGKGSAASQGGRSGDPQVQGESLLGLSREPNITLQGGSEAGHSESTFDCRRQAGLRGGAARFSALGLNEVVSSAAADFLGGAASRPTQTQRLVVPRILEAFKGTENKSRIQVAGKSSVGSLVALRAHTGSGKTLAFLLPLMQALREQEAEIAAAEKRRGTDEVEYTDLMDCSALADTIGAQTGPHRGFFGGRGPRALVVCPSRPLASQVASTAAALAKRIRLSVGCTTGGVGAGDQLRLLRRRPVDILIGTPDRLLRLTRPNPAEDRTFDAGKVRGSPQQINAGLPSLESVQFCILDEADASWLGGFRSEVEKLLIRSHFIRAVSQKMKEQDRAWGRPKILLTCTATPNSGIEADLCELLELPAERVLTVSGGPSFPPQTQLRHEMMQSRGTDRFLLLVEQIKIHPQLRAKKILVFCNTVDSCRACCHHLQEADIPAEGYDGSLPARLREKNLRSFQEGSGQRILVATDAVARGLHIGGVDAVVNLDFPLTAVEYLHRRTQLLRQLLGHHSLLAFLSRQQMDVLLDRSALPDVNVSYCQTAGATTVVMCPMLLWSSAVLHSSGVIVEHAVVAEGHLQLALVFESIDPRKGDCSSLLVEHACGRVTLA</sequence>
<evidence type="ECO:0000256" key="5">
    <source>
        <dbReference type="SAM" id="MobiDB-lite"/>
    </source>
</evidence>
<dbReference type="SUPFAM" id="SSF52540">
    <property type="entry name" value="P-loop containing nucleoside triphosphate hydrolases"/>
    <property type="match status" value="1"/>
</dbReference>
<evidence type="ECO:0000256" key="4">
    <source>
        <dbReference type="ARBA" id="ARBA00022840"/>
    </source>
</evidence>
<keyword evidence="2" id="KW-0378">Hydrolase</keyword>
<feature type="compositionally biased region" description="Polar residues" evidence="5">
    <location>
        <begin position="615"/>
        <end position="628"/>
    </location>
</feature>
<dbReference type="GO" id="GO:0003724">
    <property type="term" value="F:RNA helicase activity"/>
    <property type="evidence" value="ECO:0007669"/>
    <property type="project" value="TreeGrafter"/>
</dbReference>
<dbReference type="GO" id="GO:0005524">
    <property type="term" value="F:ATP binding"/>
    <property type="evidence" value="ECO:0007669"/>
    <property type="project" value="UniProtKB-KW"/>
</dbReference>
<evidence type="ECO:0000259" key="6">
    <source>
        <dbReference type="PROSITE" id="PS51192"/>
    </source>
</evidence>
<name>U6LAN5_9EIME</name>
<dbReference type="PROSITE" id="PS51192">
    <property type="entry name" value="HELICASE_ATP_BIND_1"/>
    <property type="match status" value="1"/>
</dbReference>
<feature type="domain" description="Helicase ATP-binding" evidence="6">
    <location>
        <begin position="731"/>
        <end position="984"/>
    </location>
</feature>
<feature type="compositionally biased region" description="Basic and acidic residues" evidence="5">
    <location>
        <begin position="578"/>
        <end position="597"/>
    </location>
</feature>
<feature type="domain" description="Helicase C-terminal" evidence="7">
    <location>
        <begin position="1016"/>
        <end position="1171"/>
    </location>
</feature>
<dbReference type="Pfam" id="PF00270">
    <property type="entry name" value="DEAD"/>
    <property type="match status" value="1"/>
</dbReference>
<keyword evidence="3 8" id="KW-0347">Helicase</keyword>
<organism evidence="8 9">
    <name type="scientific">Eimeria brunetti</name>
    <dbReference type="NCBI Taxonomy" id="51314"/>
    <lineage>
        <taxon>Eukaryota</taxon>
        <taxon>Sar</taxon>
        <taxon>Alveolata</taxon>
        <taxon>Apicomplexa</taxon>
        <taxon>Conoidasida</taxon>
        <taxon>Coccidia</taxon>
        <taxon>Eucoccidiorida</taxon>
        <taxon>Eimeriorina</taxon>
        <taxon>Eimeriidae</taxon>
        <taxon>Eimeria</taxon>
    </lineage>
</organism>
<dbReference type="GO" id="GO:0005829">
    <property type="term" value="C:cytosol"/>
    <property type="evidence" value="ECO:0007669"/>
    <property type="project" value="TreeGrafter"/>
</dbReference>
<evidence type="ECO:0000256" key="2">
    <source>
        <dbReference type="ARBA" id="ARBA00022801"/>
    </source>
</evidence>
<evidence type="ECO:0000313" key="9">
    <source>
        <dbReference type="Proteomes" id="UP000030750"/>
    </source>
</evidence>
<dbReference type="GO" id="GO:0016787">
    <property type="term" value="F:hydrolase activity"/>
    <property type="evidence" value="ECO:0007669"/>
    <property type="project" value="UniProtKB-KW"/>
</dbReference>
<reference evidence="8" key="1">
    <citation type="submission" date="2013-10" db="EMBL/GenBank/DDBJ databases">
        <title>Genomic analysis of the causative agents of coccidiosis in chickens.</title>
        <authorList>
            <person name="Reid A.J."/>
            <person name="Blake D."/>
            <person name="Billington K."/>
            <person name="Browne H."/>
            <person name="Dunn M."/>
            <person name="Hung S."/>
            <person name="Kawahara F."/>
            <person name="Miranda-Saavedra D."/>
            <person name="Mourier T."/>
            <person name="Nagra H."/>
            <person name="Otto T.D."/>
            <person name="Rawlings N."/>
            <person name="Sanchez A."/>
            <person name="Sanders M."/>
            <person name="Subramaniam C."/>
            <person name="Tay Y."/>
            <person name="Dear P."/>
            <person name="Doerig C."/>
            <person name="Gruber A."/>
            <person name="Parkinson J."/>
            <person name="Shirley M."/>
            <person name="Wan K.L."/>
            <person name="Berriman M."/>
            <person name="Tomley F."/>
            <person name="Pain A."/>
        </authorList>
    </citation>
    <scope>NUCLEOTIDE SEQUENCE [LARGE SCALE GENOMIC DNA]</scope>
    <source>
        <strain evidence="8">Houghton</strain>
    </source>
</reference>
<dbReference type="Proteomes" id="UP000030750">
    <property type="component" value="Unassembled WGS sequence"/>
</dbReference>
<dbReference type="OrthoDB" id="10256233at2759"/>
<evidence type="ECO:0000256" key="1">
    <source>
        <dbReference type="ARBA" id="ARBA00022741"/>
    </source>
</evidence>
<proteinExistence type="predicted"/>
<dbReference type="InterPro" id="IPR050079">
    <property type="entry name" value="DEAD_box_RNA_helicase"/>
</dbReference>
<dbReference type="VEuPathDB" id="ToxoDB:EBH_0011510"/>
<dbReference type="InterPro" id="IPR014001">
    <property type="entry name" value="Helicase_ATP-bd"/>
</dbReference>
<dbReference type="CDD" id="cd18787">
    <property type="entry name" value="SF2_C_DEAD"/>
    <property type="match status" value="1"/>
</dbReference>
<dbReference type="PANTHER" id="PTHR47959">
    <property type="entry name" value="ATP-DEPENDENT RNA HELICASE RHLE-RELATED"/>
    <property type="match status" value="1"/>
</dbReference>
<feature type="region of interest" description="Disordered" evidence="5">
    <location>
        <begin position="363"/>
        <end position="383"/>
    </location>
</feature>
<dbReference type="Pfam" id="PF00271">
    <property type="entry name" value="Helicase_C"/>
    <property type="match status" value="1"/>
</dbReference>
<keyword evidence="9" id="KW-1185">Reference proteome</keyword>
<feature type="region of interest" description="Disordered" evidence="5">
    <location>
        <begin position="572"/>
        <end position="639"/>
    </location>
</feature>
<dbReference type="SMART" id="SM00490">
    <property type="entry name" value="HELICc"/>
    <property type="match status" value="1"/>
</dbReference>
<dbReference type="Gene3D" id="3.40.50.300">
    <property type="entry name" value="P-loop containing nucleotide triphosphate hydrolases"/>
    <property type="match status" value="2"/>
</dbReference>
<keyword evidence="1" id="KW-0547">Nucleotide-binding</keyword>
<protein>
    <submittedName>
        <fullName evidence="8">DEAD/DEAH box helicase, putative</fullName>
    </submittedName>
</protein>
<feature type="region of interest" description="Disordered" evidence="5">
    <location>
        <begin position="96"/>
        <end position="136"/>
    </location>
</feature>
<dbReference type="SMART" id="SM00487">
    <property type="entry name" value="DEXDc"/>
    <property type="match status" value="1"/>
</dbReference>
<evidence type="ECO:0000313" key="8">
    <source>
        <dbReference type="EMBL" id="CDJ46278.1"/>
    </source>
</evidence>
<evidence type="ECO:0000259" key="7">
    <source>
        <dbReference type="PROSITE" id="PS51194"/>
    </source>
</evidence>
<dbReference type="PROSITE" id="PS51194">
    <property type="entry name" value="HELICASE_CTER"/>
    <property type="match status" value="1"/>
</dbReference>
<evidence type="ECO:0000256" key="3">
    <source>
        <dbReference type="ARBA" id="ARBA00022806"/>
    </source>
</evidence>
<dbReference type="EMBL" id="HG710342">
    <property type="protein sequence ID" value="CDJ46278.1"/>
    <property type="molecule type" value="Genomic_DNA"/>
</dbReference>
<keyword evidence="4" id="KW-0067">ATP-binding</keyword>
<dbReference type="InterPro" id="IPR011545">
    <property type="entry name" value="DEAD/DEAH_box_helicase_dom"/>
</dbReference>
<dbReference type="PANTHER" id="PTHR47959:SF1">
    <property type="entry name" value="ATP-DEPENDENT RNA HELICASE DBPA"/>
    <property type="match status" value="1"/>
</dbReference>
<dbReference type="AlphaFoldDB" id="U6LAN5"/>